<dbReference type="Gene3D" id="3.40.50.1110">
    <property type="entry name" value="SGNH hydrolase"/>
    <property type="match status" value="1"/>
</dbReference>
<keyword evidence="3" id="KW-1185">Reference proteome</keyword>
<protein>
    <submittedName>
        <fullName evidence="2">Uncharacterized protein</fullName>
    </submittedName>
</protein>
<dbReference type="SUPFAM" id="SSF52266">
    <property type="entry name" value="SGNH hydrolase"/>
    <property type="match status" value="1"/>
</dbReference>
<evidence type="ECO:0000313" key="3">
    <source>
        <dbReference type="Proteomes" id="UP000828390"/>
    </source>
</evidence>
<evidence type="ECO:0000256" key="1">
    <source>
        <dbReference type="SAM" id="MobiDB-lite"/>
    </source>
</evidence>
<feature type="compositionally biased region" description="Polar residues" evidence="1">
    <location>
        <begin position="114"/>
        <end position="134"/>
    </location>
</feature>
<dbReference type="Proteomes" id="UP000828390">
    <property type="component" value="Unassembled WGS sequence"/>
</dbReference>
<dbReference type="PROSITE" id="PS51257">
    <property type="entry name" value="PROKAR_LIPOPROTEIN"/>
    <property type="match status" value="1"/>
</dbReference>
<organism evidence="2 3">
    <name type="scientific">Dreissena polymorpha</name>
    <name type="common">Zebra mussel</name>
    <name type="synonym">Mytilus polymorpha</name>
    <dbReference type="NCBI Taxonomy" id="45954"/>
    <lineage>
        <taxon>Eukaryota</taxon>
        <taxon>Metazoa</taxon>
        <taxon>Spiralia</taxon>
        <taxon>Lophotrochozoa</taxon>
        <taxon>Mollusca</taxon>
        <taxon>Bivalvia</taxon>
        <taxon>Autobranchia</taxon>
        <taxon>Heteroconchia</taxon>
        <taxon>Euheterodonta</taxon>
        <taxon>Imparidentia</taxon>
        <taxon>Neoheterodontei</taxon>
        <taxon>Myida</taxon>
        <taxon>Dreissenoidea</taxon>
        <taxon>Dreissenidae</taxon>
        <taxon>Dreissena</taxon>
    </lineage>
</organism>
<gene>
    <name evidence="2" type="ORF">DPMN_007843</name>
</gene>
<dbReference type="AlphaFoldDB" id="A0A9D4RYL4"/>
<accession>A0A9D4RYL4</accession>
<feature type="region of interest" description="Disordered" evidence="1">
    <location>
        <begin position="250"/>
        <end position="272"/>
    </location>
</feature>
<dbReference type="EMBL" id="JAIWYP010000001">
    <property type="protein sequence ID" value="KAH3883875.1"/>
    <property type="molecule type" value="Genomic_DNA"/>
</dbReference>
<reference evidence="2" key="1">
    <citation type="journal article" date="2019" name="bioRxiv">
        <title>The Genome of the Zebra Mussel, Dreissena polymorpha: A Resource for Invasive Species Research.</title>
        <authorList>
            <person name="McCartney M.A."/>
            <person name="Auch B."/>
            <person name="Kono T."/>
            <person name="Mallez S."/>
            <person name="Zhang Y."/>
            <person name="Obille A."/>
            <person name="Becker A."/>
            <person name="Abrahante J.E."/>
            <person name="Garbe J."/>
            <person name="Badalamenti J.P."/>
            <person name="Herman A."/>
            <person name="Mangelson H."/>
            <person name="Liachko I."/>
            <person name="Sullivan S."/>
            <person name="Sone E.D."/>
            <person name="Koren S."/>
            <person name="Silverstein K.A.T."/>
            <person name="Beckman K.B."/>
            <person name="Gohl D.M."/>
        </authorList>
    </citation>
    <scope>NUCLEOTIDE SEQUENCE</scope>
    <source>
        <strain evidence="2">Duluth1</strain>
        <tissue evidence="2">Whole animal</tissue>
    </source>
</reference>
<sequence>MTWRKEATQKKACREIKQLLHELYGHNCTVYSCTVAHRRDADVVPLNNIIKQICEETYAQSIEVYIKFIYGNGNIVQHLYGRDGIHLHARGCSTLVANINKAVTIIQQKTCVQQDRQANSSVTPHSTQSGSNGYVSYAPDRGSPRNGDSRNSQLQTGSYGYKIYASGRGSRNGYSRYRSSNLQTQTGYRDHAPGQVAGNSIATDQRRFDSIQRRRIPPKAYFNVCGLNNHDTNNSYRKWHRSASCHSNSWSESRRYGRYRRQSKAPAEQRAT</sequence>
<comment type="caution">
    <text evidence="2">The sequence shown here is derived from an EMBL/GenBank/DDBJ whole genome shotgun (WGS) entry which is preliminary data.</text>
</comment>
<feature type="region of interest" description="Disordered" evidence="1">
    <location>
        <begin position="114"/>
        <end position="155"/>
    </location>
</feature>
<evidence type="ECO:0000313" key="2">
    <source>
        <dbReference type="EMBL" id="KAH3883875.1"/>
    </source>
</evidence>
<dbReference type="InterPro" id="IPR036514">
    <property type="entry name" value="SGNH_hydro_sf"/>
</dbReference>
<name>A0A9D4RYL4_DREPO</name>
<proteinExistence type="predicted"/>
<reference evidence="2" key="2">
    <citation type="submission" date="2020-11" db="EMBL/GenBank/DDBJ databases">
        <authorList>
            <person name="McCartney M.A."/>
            <person name="Auch B."/>
            <person name="Kono T."/>
            <person name="Mallez S."/>
            <person name="Becker A."/>
            <person name="Gohl D.M."/>
            <person name="Silverstein K.A.T."/>
            <person name="Koren S."/>
            <person name="Bechman K.B."/>
            <person name="Herman A."/>
            <person name="Abrahante J.E."/>
            <person name="Garbe J."/>
        </authorList>
    </citation>
    <scope>NUCLEOTIDE SEQUENCE</scope>
    <source>
        <strain evidence="2">Duluth1</strain>
        <tissue evidence="2">Whole animal</tissue>
    </source>
</reference>